<protein>
    <submittedName>
        <fullName evidence="1">ORF81</fullName>
    </submittedName>
</protein>
<sequence>MYHDDGGAYIGRTSSHAKLFFHVMAGSTVRDKMPDIYIPSRDVESHLDPSSVDDENAFYELLIRALSSKITEINAKQQACESDFLGYVQQALSEKIYIEQNRVFNEFDSKRMIYNSIPYPSFDINLTGTQSFHVRTSPEVYKDLDDHKKKELNKACEGIKMIAVLGESAKEAGASLRDMRERIATNNGYRSSEYIVADKKRLRFEQVPNTYTGATNTAAVSDYFLTYLVDTLLLNGTTVGDILSILSTNSAADKSNPVISHTEEMFNEENARNAVNASFCPSNELTSEHRATYVAVGQMAVNAPNSYVPIFQPNERPCIAAASADQIILFYNIHAPTARTVSPCAIVANEDATNRKNEMFIMSSSMDDEEAIRLIIGELFQYLPEKRVSLDIFRTMTTPDFWKNTYVDAMAAIRDKWLDIAATSILFQIQQRQEHIHDSMLRGAAIRNSLQYARYNNHRIENGSDVRINLLLPIRQADVIGAFDGRESIMIGMSTPMNSLVDINSGAVEYDDEDNNVGMLIEEVGDWQLQNPTLFTMYTSPYNDEYCNSLTEEIFNDMQCLKEHGAKMKEPMPTFLPHPPFQSTSRTATGSDFDDVLTKLSLKQKLARGEQISGVEPSTMKFVQDLWGNDDYRRHIKDSSSSDDEVTTVLEEENNDPSLNLCRRISQEPLSSEKAECYDGAIATRVRVFVNDLDYMQDVNQELLELKDKFATVFISTTL</sequence>
<reference evidence="1" key="1">
    <citation type="journal article" date="2023" name="Front. Mar. Sci.">
        <title>Tracing the invertebrate herpesviruses in the global sequence datasets.</title>
        <authorList>
            <person name="Rosani U."/>
            <person name="Gaia M."/>
            <person name="Delmont T.O."/>
            <person name="Krupovic M."/>
        </authorList>
    </citation>
    <scope>NUCLEOTIDE SEQUENCE</scope>
    <source>
        <strain evidence="1">MalacoHV4/Med/2018 155</strain>
    </source>
</reference>
<proteinExistence type="predicted"/>
<organism evidence="1">
    <name type="scientific">Malaco herpesvirus 4</name>
    <dbReference type="NCBI Taxonomy" id="3031800"/>
    <lineage>
        <taxon>Viruses</taxon>
        <taxon>Duplodnaviria</taxon>
        <taxon>Heunggongvirae</taxon>
        <taxon>Peploviricota</taxon>
        <taxon>Herviviricetes</taxon>
        <taxon>Herpesvirales</taxon>
        <taxon>Malacoherpesviridae</taxon>
    </lineage>
</organism>
<name>A0AA48P8B3_9VIRU</name>
<accession>A0AA48P8B3</accession>
<reference evidence="1" key="2">
    <citation type="submission" date="2023-01" db="EMBL/GenBank/DDBJ databases">
        <authorList>
            <person name="Rosani U."/>
            <person name="Delmont T.O."/>
            <person name="Gaia M."/>
            <person name="Krupovic M."/>
        </authorList>
    </citation>
    <scope>NUCLEOTIDE SEQUENCE</scope>
    <source>
        <strain evidence="1">MalacoHV4/Med/2018 155</strain>
    </source>
</reference>
<evidence type="ECO:0000313" key="1">
    <source>
        <dbReference type="EMBL" id="DBA11695.1"/>
    </source>
</evidence>
<dbReference type="EMBL" id="BK063089">
    <property type="protein sequence ID" value="DBA11695.1"/>
    <property type="molecule type" value="Genomic_DNA"/>
</dbReference>